<evidence type="ECO:0000256" key="20">
    <source>
        <dbReference type="SAM" id="Phobius"/>
    </source>
</evidence>
<evidence type="ECO:0000259" key="22">
    <source>
        <dbReference type="PROSITE" id="PS50011"/>
    </source>
</evidence>
<evidence type="ECO:0000256" key="11">
    <source>
        <dbReference type="ARBA" id="ARBA00023137"/>
    </source>
</evidence>
<evidence type="ECO:0000256" key="1">
    <source>
        <dbReference type="ARBA" id="ARBA00004479"/>
    </source>
</evidence>
<dbReference type="PROSITE" id="PS00107">
    <property type="entry name" value="PROTEIN_KINASE_ATP"/>
    <property type="match status" value="1"/>
</dbReference>
<dbReference type="PANTHER" id="PTHR24416">
    <property type="entry name" value="TYROSINE-PROTEIN KINASE RECEPTOR"/>
    <property type="match status" value="1"/>
</dbReference>
<evidence type="ECO:0000256" key="16">
    <source>
        <dbReference type="PIRSR" id="PIRSR000619-1"/>
    </source>
</evidence>
<feature type="region of interest" description="Disordered" evidence="19">
    <location>
        <begin position="1165"/>
        <end position="1220"/>
    </location>
</feature>
<feature type="region of interest" description="Disordered" evidence="19">
    <location>
        <begin position="1232"/>
        <end position="1289"/>
    </location>
</feature>
<dbReference type="GO" id="GO:0007173">
    <property type="term" value="P:epidermal growth factor receptor signaling pathway"/>
    <property type="evidence" value="ECO:0000318"/>
    <property type="project" value="GO_Central"/>
</dbReference>
<keyword evidence="21" id="KW-0732">Signal</keyword>
<feature type="compositionally biased region" description="Basic and acidic residues" evidence="19">
    <location>
        <begin position="1246"/>
        <end position="1266"/>
    </location>
</feature>
<comment type="similarity">
    <text evidence="15">Belongs to the protein kinase superfamily. Tyr protein kinase family. EGF receptor subfamily.</text>
</comment>
<evidence type="ECO:0000256" key="18">
    <source>
        <dbReference type="PROSITE-ProRule" id="PRU10141"/>
    </source>
</evidence>
<dbReference type="GO" id="GO:0043066">
    <property type="term" value="P:negative regulation of apoptotic process"/>
    <property type="evidence" value="ECO:0000318"/>
    <property type="project" value="GO_Central"/>
</dbReference>
<dbReference type="CDD" id="cd00064">
    <property type="entry name" value="FU"/>
    <property type="match status" value="1"/>
</dbReference>
<dbReference type="Gene3D" id="2.10.220.10">
    <property type="entry name" value="Hormone Receptor, Insulin-like Growth Factor Receptor 1, Chain A, domain 2"/>
    <property type="match status" value="2"/>
</dbReference>
<evidence type="ECO:0000313" key="23">
    <source>
        <dbReference type="Ensembl" id="ENSCINP00000006067.3"/>
    </source>
</evidence>
<dbReference type="GO" id="GO:0009925">
    <property type="term" value="C:basal plasma membrane"/>
    <property type="evidence" value="ECO:0000318"/>
    <property type="project" value="GO_Central"/>
</dbReference>
<feature type="active site" description="Proton acceptor" evidence="16">
    <location>
        <position position="967"/>
    </location>
</feature>
<name>F6R2Y1_CIOIN</name>
<dbReference type="GO" id="GO:0005886">
    <property type="term" value="C:plasma membrane"/>
    <property type="evidence" value="ECO:0000318"/>
    <property type="project" value="GO_Central"/>
</dbReference>
<evidence type="ECO:0000256" key="8">
    <source>
        <dbReference type="ARBA" id="ARBA00022840"/>
    </source>
</evidence>
<sequence>MRHCYPIVVLLVVLCLNIQTTESTSECDNVVCPEQVICQPPKTKLVLPYPGKEKCCVKVVCTCKGTNSELTSSGSREIQYSNLEKLYTNCTLVNGNLELTGLFPFGNITTIEFTKHIEQVTGYLLIYRTIMDSINLSSLRLIRGLTQYYIGVDCRTNLTLARDQPGYSVYANRITGDQNYLRELWMPKLTEISAGNVFFTKSRICNLESIKWRDEIFNDGSQTVEITNDPVRDRYCDPCPSVCRDDSGSTPVNRCWGNSSDLCQLITKSKCRRQCGNDRCNAGGACCNGKCAGGCYDNMPATGNKDKWCHACKDMNNNGTCVEACPQGTQMNPTSTITKTPKTYQFARYCVPKCPFNVPQTTSFCRTYCPEGTFDYNSNICEPCENGKCEHVCYGLGVGHGPLKDDKEINSENIKYFNKNCTIIEGSLSFQASTFNGDSYCSIGKLNNLEMLSVFENVKEITGYLAFDEWRMHDLCLFKNLKKIRGKELKSELYSLYVYTNDKSLRELCLNSLENIYDGGVLVVRNPRLGHTDTITWENIFSDSGNQNTMILRNQKEVPCHTMCDQSQGCWGRDATNCVRCQYYTDYTDVNGQLTPAWVTDQTTGLAVPGYNTTTCVEQCNQEKGVYASSDMRCLPCDSECLSTCNGPTSYNCTSGCQNFKLNSQCVPSCPLNYYIGLNKTCSACSPNCVGGCTGPLDIYGEGGCSSCHVSMDEKTSVYTHRGAKCPFCLNDQLRETCAHGCTSFNNTGRLQCYYLPKPDITVYIIIGVMVFIFIFIVISWVFYKHRKTIKRMRQTIGETMVGERIPLEPEAVPLTPSGAAPNVAQLRIVKESELEFRKMLGSGAFGTVQKAIWTPLNIQGEKVKIAVAVKTLKTSEDLLQSANNEIMDEAYMMASVECPYLVRLLGISMTEQVALITQLMPLGSLLEYVRNPTTRDSIRSRQILSWCVQIAKGMKYLEEKHLVHRDLAARNVLVKTPNHVKITDFGLAKMLDTKEEIYHAEGGKLPIKWLAIECITEREFSHLSDVWAFGVTCWELLTFGARPYEGVRAVDVLSLLERGDRLPQPATSTIDIYMVLVKCWMVDRLCRPSFSNLVDEFSKMAADPSRFVVIKHDDTDNIMSPTSVDDASFFRQLMEDEKTAEEDLIADEPDEYLLNLNHPDNLPKYANIAHDPPQHPDQGARDARLFSRNTPSSFPESSTSSSTAGMRAEPPVTPQADPDDVFSEVVNSVKTVSPHPASVEQQATNRKDSEETQRYTEDPTTKRPLLDGMQSPTTLYKPNPGEVDENNYLLPTPLKKQPDYFDPSHVPSEPQPSPLLCNETYVEGDSLPESRPYPGQLDNGYAPICGSPQEHHDYVNTDSEARNPMWFSNEEYMATDSGIGEDVQSLLSRGNTANRGQRRSNQSQSSVDDSEQIFLQKDAEVPYRPQQNRDSSPDSQKLNETSLNNPEYMFLNPGSSGHPQT</sequence>
<dbReference type="InterPro" id="IPR017441">
    <property type="entry name" value="Protein_kinase_ATP_BS"/>
</dbReference>
<dbReference type="InterPro" id="IPR050122">
    <property type="entry name" value="RTK"/>
</dbReference>
<dbReference type="Pfam" id="PF01030">
    <property type="entry name" value="Recep_L_domain"/>
    <property type="match status" value="2"/>
</dbReference>
<dbReference type="CDD" id="cd05057">
    <property type="entry name" value="PTKc_EGFR_like"/>
    <property type="match status" value="1"/>
</dbReference>
<accession>F6R2Y1</accession>
<feature type="domain" description="Protein kinase" evidence="22">
    <location>
        <begin position="835"/>
        <end position="1109"/>
    </location>
</feature>
<dbReference type="SMART" id="SM00219">
    <property type="entry name" value="TyrKc"/>
    <property type="match status" value="1"/>
</dbReference>
<dbReference type="FunFam" id="1.10.510.10:FF:000027">
    <property type="entry name" value="Receptor protein-tyrosine kinase"/>
    <property type="match status" value="1"/>
</dbReference>
<keyword evidence="6 15" id="KW-0547">Nucleotide-binding</keyword>
<dbReference type="InterPro" id="IPR011009">
    <property type="entry name" value="Kinase-like_dom_sf"/>
</dbReference>
<dbReference type="InParanoid" id="F6R2Y1"/>
<dbReference type="Gene3D" id="3.30.200.20">
    <property type="entry name" value="Phosphorylase Kinase, domain 1"/>
    <property type="match status" value="1"/>
</dbReference>
<dbReference type="InterPro" id="IPR000719">
    <property type="entry name" value="Prot_kinase_dom"/>
</dbReference>
<organism evidence="23 24">
    <name type="scientific">Ciona intestinalis</name>
    <name type="common">Transparent sea squirt</name>
    <name type="synonym">Ascidia intestinalis</name>
    <dbReference type="NCBI Taxonomy" id="7719"/>
    <lineage>
        <taxon>Eukaryota</taxon>
        <taxon>Metazoa</taxon>
        <taxon>Chordata</taxon>
        <taxon>Tunicata</taxon>
        <taxon>Ascidiacea</taxon>
        <taxon>Phlebobranchia</taxon>
        <taxon>Cionidae</taxon>
        <taxon>Ciona</taxon>
    </lineage>
</organism>
<dbReference type="Gene3D" id="3.80.20.20">
    <property type="entry name" value="Receptor L-domain"/>
    <property type="match status" value="2"/>
</dbReference>
<dbReference type="FunCoup" id="F6R2Y1">
    <property type="interactions" value="15"/>
</dbReference>
<dbReference type="InterPro" id="IPR006212">
    <property type="entry name" value="Furin_repeat"/>
</dbReference>
<dbReference type="Pfam" id="PF07714">
    <property type="entry name" value="PK_Tyr_Ser-Thr"/>
    <property type="match status" value="1"/>
</dbReference>
<dbReference type="OMA" id="ACMNQEA"/>
<evidence type="ECO:0000256" key="19">
    <source>
        <dbReference type="SAM" id="MobiDB-lite"/>
    </source>
</evidence>
<evidence type="ECO:0000256" key="15">
    <source>
        <dbReference type="PIRNR" id="PIRNR000619"/>
    </source>
</evidence>
<keyword evidence="9 20" id="KW-1133">Transmembrane helix</keyword>
<dbReference type="Pfam" id="PF14843">
    <property type="entry name" value="GF_recep_IV"/>
    <property type="match status" value="1"/>
</dbReference>
<feature type="compositionally biased region" description="Polar residues" evidence="19">
    <location>
        <begin position="1426"/>
        <end position="1446"/>
    </location>
</feature>
<dbReference type="SMART" id="SM00261">
    <property type="entry name" value="FU"/>
    <property type="match status" value="4"/>
</dbReference>
<evidence type="ECO:0000256" key="5">
    <source>
        <dbReference type="ARBA" id="ARBA00022692"/>
    </source>
</evidence>
<feature type="binding site" evidence="17 18">
    <location>
        <position position="871"/>
    </location>
    <ligand>
        <name>ATP</name>
        <dbReference type="ChEBI" id="CHEBI:30616"/>
    </ligand>
</feature>
<dbReference type="Proteomes" id="UP000008144">
    <property type="component" value="Unassembled WGS sequence"/>
</dbReference>
<dbReference type="InterPro" id="IPR001245">
    <property type="entry name" value="Ser-Thr/Tyr_kinase_cat_dom"/>
</dbReference>
<reference evidence="24" key="1">
    <citation type="journal article" date="2002" name="Science">
        <title>The draft genome of Ciona intestinalis: insights into chordate and vertebrate origins.</title>
        <authorList>
            <person name="Dehal P."/>
            <person name="Satou Y."/>
            <person name="Campbell R.K."/>
            <person name="Chapman J."/>
            <person name="Degnan B."/>
            <person name="De Tomaso A."/>
            <person name="Davidson B."/>
            <person name="Di Gregorio A."/>
            <person name="Gelpke M."/>
            <person name="Goodstein D.M."/>
            <person name="Harafuji N."/>
            <person name="Hastings K.E."/>
            <person name="Ho I."/>
            <person name="Hotta K."/>
            <person name="Huang W."/>
            <person name="Kawashima T."/>
            <person name="Lemaire P."/>
            <person name="Martinez D."/>
            <person name="Meinertzhagen I.A."/>
            <person name="Necula S."/>
            <person name="Nonaka M."/>
            <person name="Putnam N."/>
            <person name="Rash S."/>
            <person name="Saiga H."/>
            <person name="Satake M."/>
            <person name="Terry A."/>
            <person name="Yamada L."/>
            <person name="Wang H.G."/>
            <person name="Awazu S."/>
            <person name="Azumi K."/>
            <person name="Boore J."/>
            <person name="Branno M."/>
            <person name="Chin-Bow S."/>
            <person name="DeSantis R."/>
            <person name="Doyle S."/>
            <person name="Francino P."/>
            <person name="Keys D.N."/>
            <person name="Haga S."/>
            <person name="Hayashi H."/>
            <person name="Hino K."/>
            <person name="Imai K.S."/>
            <person name="Inaba K."/>
            <person name="Kano S."/>
            <person name="Kobayashi K."/>
            <person name="Kobayashi M."/>
            <person name="Lee B.I."/>
            <person name="Makabe K.W."/>
            <person name="Manohar C."/>
            <person name="Matassi G."/>
            <person name="Medina M."/>
            <person name="Mochizuki Y."/>
            <person name="Mount S."/>
            <person name="Morishita T."/>
            <person name="Miura S."/>
            <person name="Nakayama A."/>
            <person name="Nishizaka S."/>
            <person name="Nomoto H."/>
            <person name="Ohta F."/>
            <person name="Oishi K."/>
            <person name="Rigoutsos I."/>
            <person name="Sano M."/>
            <person name="Sasaki A."/>
            <person name="Sasakura Y."/>
            <person name="Shoguchi E."/>
            <person name="Shin-i T."/>
            <person name="Spagnuolo A."/>
            <person name="Stainier D."/>
            <person name="Suzuki M.M."/>
            <person name="Tassy O."/>
            <person name="Takatori N."/>
            <person name="Tokuoka M."/>
            <person name="Yagi K."/>
            <person name="Yoshizaki F."/>
            <person name="Wada S."/>
            <person name="Zhang C."/>
            <person name="Hyatt P.D."/>
            <person name="Larimer F."/>
            <person name="Detter C."/>
            <person name="Doggett N."/>
            <person name="Glavina T."/>
            <person name="Hawkins T."/>
            <person name="Richardson P."/>
            <person name="Lucas S."/>
            <person name="Kohara Y."/>
            <person name="Levine M."/>
            <person name="Satoh N."/>
            <person name="Rokhsar D.S."/>
        </authorList>
    </citation>
    <scope>NUCLEOTIDE SEQUENCE [LARGE SCALE GENOMIC DNA]</scope>
</reference>
<dbReference type="STRING" id="7719.ENSCINP00000006067"/>
<keyword evidence="11 15" id="KW-0829">Tyrosine-protein kinase</keyword>
<keyword evidence="5 20" id="KW-0812">Transmembrane</keyword>
<evidence type="ECO:0000256" key="17">
    <source>
        <dbReference type="PIRSR" id="PIRSR000619-2"/>
    </source>
</evidence>
<evidence type="ECO:0000256" key="6">
    <source>
        <dbReference type="ARBA" id="ARBA00022741"/>
    </source>
</evidence>
<keyword evidence="4 15" id="KW-0808">Transferase</keyword>
<dbReference type="PIRSF" id="PIRSF000619">
    <property type="entry name" value="TyrPK_EGF-R"/>
    <property type="match status" value="1"/>
</dbReference>
<keyword evidence="13" id="KW-0325">Glycoprotein</keyword>
<evidence type="ECO:0000256" key="12">
    <source>
        <dbReference type="ARBA" id="ARBA00023170"/>
    </source>
</evidence>
<feature type="binding site" evidence="17">
    <location>
        <begin position="841"/>
        <end position="849"/>
    </location>
    <ligand>
        <name>ATP</name>
        <dbReference type="ChEBI" id="CHEBI:30616"/>
    </ligand>
</feature>
<dbReference type="GO" id="GO:0030182">
    <property type="term" value="P:neuron differentiation"/>
    <property type="evidence" value="ECO:0000318"/>
    <property type="project" value="GO_Central"/>
</dbReference>
<dbReference type="GeneTree" id="ENSGT00940000168382"/>
<evidence type="ECO:0000256" key="14">
    <source>
        <dbReference type="ARBA" id="ARBA00051243"/>
    </source>
</evidence>
<dbReference type="PROSITE" id="PS00109">
    <property type="entry name" value="PROTEIN_KINASE_TYR"/>
    <property type="match status" value="1"/>
</dbReference>
<evidence type="ECO:0000256" key="13">
    <source>
        <dbReference type="ARBA" id="ARBA00023180"/>
    </source>
</evidence>
<dbReference type="GO" id="GO:0004714">
    <property type="term" value="F:transmembrane receptor protein tyrosine kinase activity"/>
    <property type="evidence" value="ECO:0000318"/>
    <property type="project" value="GO_Central"/>
</dbReference>
<feature type="region of interest" description="Disordered" evidence="19">
    <location>
        <begin position="1388"/>
        <end position="1462"/>
    </location>
</feature>
<dbReference type="InterPro" id="IPR016245">
    <property type="entry name" value="Tyr_kinase_EGF/ERB/XmrK_rcpt"/>
</dbReference>
<keyword evidence="3" id="KW-0597">Phosphoprotein</keyword>
<dbReference type="SUPFAM" id="SSF52058">
    <property type="entry name" value="L domain-like"/>
    <property type="match status" value="2"/>
</dbReference>
<keyword evidence="7 15" id="KW-0418">Kinase</keyword>
<dbReference type="PRINTS" id="PR00109">
    <property type="entry name" value="TYRKINASE"/>
</dbReference>
<evidence type="ECO:0000256" key="10">
    <source>
        <dbReference type="ARBA" id="ARBA00023136"/>
    </source>
</evidence>
<dbReference type="Pfam" id="PF00757">
    <property type="entry name" value="Furin-like"/>
    <property type="match status" value="1"/>
</dbReference>
<dbReference type="GO" id="GO:0043410">
    <property type="term" value="P:positive regulation of MAPK cascade"/>
    <property type="evidence" value="ECO:0000318"/>
    <property type="project" value="GO_Central"/>
</dbReference>
<dbReference type="InterPro" id="IPR006211">
    <property type="entry name" value="Furin-like_Cys-rich_dom"/>
</dbReference>
<reference evidence="23" key="2">
    <citation type="submission" date="2025-08" db="UniProtKB">
        <authorList>
            <consortium name="Ensembl"/>
        </authorList>
    </citation>
    <scope>IDENTIFICATION</scope>
</reference>
<feature type="signal peptide" evidence="21">
    <location>
        <begin position="1"/>
        <end position="23"/>
    </location>
</feature>
<dbReference type="InterPro" id="IPR008266">
    <property type="entry name" value="Tyr_kinase_AS"/>
</dbReference>
<protein>
    <recommendedName>
        <fullName evidence="2 15">Receptor protein-tyrosine kinase</fullName>
        <ecNumber evidence="2 15">2.7.10.1</ecNumber>
    </recommendedName>
</protein>
<comment type="catalytic activity">
    <reaction evidence="14">
        <text>L-tyrosyl-[protein] + ATP = O-phospho-L-tyrosyl-[protein] + ADP + H(+)</text>
        <dbReference type="Rhea" id="RHEA:10596"/>
        <dbReference type="Rhea" id="RHEA-COMP:10136"/>
        <dbReference type="Rhea" id="RHEA-COMP:20101"/>
        <dbReference type="ChEBI" id="CHEBI:15378"/>
        <dbReference type="ChEBI" id="CHEBI:30616"/>
        <dbReference type="ChEBI" id="CHEBI:46858"/>
        <dbReference type="ChEBI" id="CHEBI:61978"/>
        <dbReference type="ChEBI" id="CHEBI:456216"/>
        <dbReference type="EC" id="2.7.10.1"/>
    </reaction>
</comment>
<dbReference type="InterPro" id="IPR020635">
    <property type="entry name" value="Tyr_kinase_cat_dom"/>
</dbReference>
<keyword evidence="10 15" id="KW-0472">Membrane</keyword>
<evidence type="ECO:0000256" key="21">
    <source>
        <dbReference type="SAM" id="SignalP"/>
    </source>
</evidence>
<dbReference type="Gene3D" id="1.10.510.10">
    <property type="entry name" value="Transferase(Phosphotransferase) domain 1"/>
    <property type="match status" value="1"/>
</dbReference>
<dbReference type="Ensembl" id="ENSCINT00000006067.3">
    <property type="protein sequence ID" value="ENSCINP00000006067.3"/>
    <property type="gene ID" value="ENSCING00000002964.3"/>
</dbReference>
<dbReference type="InterPro" id="IPR009030">
    <property type="entry name" value="Growth_fac_rcpt_cys_sf"/>
</dbReference>
<dbReference type="PANTHER" id="PTHR24416:SF566">
    <property type="entry name" value="EPIDERMAL GROWTH FACTOR RECEPTOR"/>
    <property type="match status" value="1"/>
</dbReference>
<feature type="chain" id="PRO_5003340351" description="Receptor protein-tyrosine kinase" evidence="21">
    <location>
        <begin position="24"/>
        <end position="1462"/>
    </location>
</feature>
<feature type="compositionally biased region" description="Low complexity" evidence="19">
    <location>
        <begin position="1191"/>
        <end position="1204"/>
    </location>
</feature>
<feature type="transmembrane region" description="Helical" evidence="20">
    <location>
        <begin position="761"/>
        <end position="784"/>
    </location>
</feature>
<dbReference type="InterPro" id="IPR036941">
    <property type="entry name" value="Rcpt_L-dom_sf"/>
</dbReference>
<evidence type="ECO:0000256" key="3">
    <source>
        <dbReference type="ARBA" id="ARBA00022553"/>
    </source>
</evidence>
<evidence type="ECO:0000256" key="7">
    <source>
        <dbReference type="ARBA" id="ARBA00022777"/>
    </source>
</evidence>
<dbReference type="GO" id="GO:0043235">
    <property type="term" value="C:receptor complex"/>
    <property type="evidence" value="ECO:0000318"/>
    <property type="project" value="GO_Central"/>
</dbReference>
<keyword evidence="12 15" id="KW-0675">Receptor</keyword>
<evidence type="ECO:0000313" key="24">
    <source>
        <dbReference type="Proteomes" id="UP000008144"/>
    </source>
</evidence>
<keyword evidence="24" id="KW-1185">Reference proteome</keyword>
<dbReference type="SUPFAM" id="SSF56112">
    <property type="entry name" value="Protein kinase-like (PK-like)"/>
    <property type="match status" value="1"/>
</dbReference>
<dbReference type="SUPFAM" id="SSF57184">
    <property type="entry name" value="Growth factor receptor domain"/>
    <property type="match status" value="2"/>
</dbReference>
<dbReference type="InterPro" id="IPR032778">
    <property type="entry name" value="GF_recep_IV"/>
</dbReference>
<dbReference type="PROSITE" id="PS50011">
    <property type="entry name" value="PROTEIN_KINASE_DOM"/>
    <property type="match status" value="1"/>
</dbReference>
<proteinExistence type="inferred from homology"/>
<dbReference type="EC" id="2.7.10.1" evidence="2 15"/>
<reference evidence="23" key="3">
    <citation type="submission" date="2025-09" db="UniProtKB">
        <authorList>
            <consortium name="Ensembl"/>
        </authorList>
    </citation>
    <scope>IDENTIFICATION</scope>
</reference>
<evidence type="ECO:0000256" key="9">
    <source>
        <dbReference type="ARBA" id="ARBA00022989"/>
    </source>
</evidence>
<dbReference type="InterPro" id="IPR000494">
    <property type="entry name" value="Rcpt_L-dom"/>
</dbReference>
<evidence type="ECO:0000256" key="4">
    <source>
        <dbReference type="ARBA" id="ARBA00022679"/>
    </source>
</evidence>
<dbReference type="HOGENOM" id="CLU_003384_5_1_1"/>
<comment type="subcellular location">
    <subcellularLocation>
        <location evidence="1">Membrane</location>
        <topology evidence="1">Single-pass type I membrane protein</topology>
    </subcellularLocation>
</comment>
<evidence type="ECO:0000256" key="2">
    <source>
        <dbReference type="ARBA" id="ARBA00011902"/>
    </source>
</evidence>
<dbReference type="GO" id="GO:0005524">
    <property type="term" value="F:ATP binding"/>
    <property type="evidence" value="ECO:0007669"/>
    <property type="project" value="UniProtKB-UniRule"/>
</dbReference>
<dbReference type="GO" id="GO:0050679">
    <property type="term" value="P:positive regulation of epithelial cell proliferation"/>
    <property type="evidence" value="ECO:0000318"/>
    <property type="project" value="GO_Central"/>
</dbReference>
<keyword evidence="8 15" id="KW-0067">ATP-binding</keyword>
<feature type="compositionally biased region" description="Basic and acidic residues" evidence="19">
    <location>
        <begin position="1173"/>
        <end position="1186"/>
    </location>
</feature>